<accession>A0A7S3M0G9</accession>
<dbReference type="Gene3D" id="1.25.40.10">
    <property type="entry name" value="Tetratricopeptide repeat domain"/>
    <property type="match status" value="1"/>
</dbReference>
<dbReference type="InterPro" id="IPR039856">
    <property type="entry name" value="EMC2-like"/>
</dbReference>
<sequence length="302" mass="33711">MESISNLIESYDAADGKSSITALKELLKELRRSKLRRPDIVFDNWMRVLNAESGSEVWNLYEQICIAALDNGDSNFANECITILLKKFPNSSRVGRLVGMQNEQCGKYEAALEVYTDLLKKNPANLMVLKRKVCVFKAMGDTKRQIEELNALLTQFPSEAASWLELGEVFLSLSDNAAAAHCFEEAVLLNPVSAAYHSRLAEVYYTLGGFDNFVLARKHYAMSLQNQAAQHNLRALYGVLYATNSAAQATTDAANLSVDAKKSREQELRVNTEMQRWAKEQLAELANPTTNSTLELVSRAVM</sequence>
<evidence type="ECO:0000256" key="3">
    <source>
        <dbReference type="PROSITE-ProRule" id="PRU00339"/>
    </source>
</evidence>
<comment type="function">
    <text evidence="4">Part of the endoplasmic reticulum membrane protein complex (EMC) that enables the energy-independent insertion into endoplasmic reticulum membranes of newly synthesized membrane proteins.</text>
</comment>
<dbReference type="InterPro" id="IPR019734">
    <property type="entry name" value="TPR_rpt"/>
</dbReference>
<feature type="repeat" description="TPR" evidence="3">
    <location>
        <begin position="92"/>
        <end position="125"/>
    </location>
</feature>
<feature type="repeat" description="TPR" evidence="3">
    <location>
        <begin position="160"/>
        <end position="193"/>
    </location>
</feature>
<dbReference type="SMART" id="SM00028">
    <property type="entry name" value="TPR"/>
    <property type="match status" value="2"/>
</dbReference>
<name>A0A7S3M0G9_9STRA</name>
<proteinExistence type="inferred from homology"/>
<comment type="similarity">
    <text evidence="4">Belongs to the EMC2 family.</text>
</comment>
<keyword evidence="1" id="KW-0677">Repeat</keyword>
<dbReference type="EMBL" id="HBIC01006503">
    <property type="protein sequence ID" value="CAE0274579.1"/>
    <property type="molecule type" value="Transcribed_RNA"/>
</dbReference>
<dbReference type="InterPro" id="IPR011990">
    <property type="entry name" value="TPR-like_helical_dom_sf"/>
</dbReference>
<keyword evidence="4" id="KW-0472">Membrane</keyword>
<dbReference type="PROSITE" id="PS50005">
    <property type="entry name" value="TPR"/>
    <property type="match status" value="2"/>
</dbReference>
<feature type="domain" description="EMC2 TPR-like" evidence="5">
    <location>
        <begin position="91"/>
        <end position="204"/>
    </location>
</feature>
<gene>
    <name evidence="6" type="ORF">SELO1098_LOCUS3406</name>
</gene>
<organism evidence="6">
    <name type="scientific">Spumella elongata</name>
    <dbReference type="NCBI Taxonomy" id="89044"/>
    <lineage>
        <taxon>Eukaryota</taxon>
        <taxon>Sar</taxon>
        <taxon>Stramenopiles</taxon>
        <taxon>Ochrophyta</taxon>
        <taxon>Chrysophyceae</taxon>
        <taxon>Chromulinales</taxon>
        <taxon>Chromulinaceae</taxon>
        <taxon>Spumella</taxon>
    </lineage>
</organism>
<evidence type="ECO:0000256" key="4">
    <source>
        <dbReference type="RuleBase" id="RU367091"/>
    </source>
</evidence>
<evidence type="ECO:0000313" key="6">
    <source>
        <dbReference type="EMBL" id="CAE0274579.1"/>
    </source>
</evidence>
<comment type="subunit">
    <text evidence="4">Component of the ER membrane protein complex (EMC).</text>
</comment>
<dbReference type="PANTHER" id="PTHR12760">
    <property type="entry name" value="TETRATRICOPEPTIDE REPEAT PROTEIN"/>
    <property type="match status" value="1"/>
</dbReference>
<dbReference type="AlphaFoldDB" id="A0A7S3M0G9"/>
<dbReference type="InterPro" id="IPR055217">
    <property type="entry name" value="TPR_EMC2"/>
</dbReference>
<dbReference type="Pfam" id="PF22890">
    <property type="entry name" value="TPR_EMC2"/>
    <property type="match status" value="1"/>
</dbReference>
<protein>
    <recommendedName>
        <fullName evidence="4">ER membrane protein complex subunit 2</fullName>
    </recommendedName>
</protein>
<dbReference type="SUPFAM" id="SSF48452">
    <property type="entry name" value="TPR-like"/>
    <property type="match status" value="1"/>
</dbReference>
<dbReference type="GO" id="GO:0072546">
    <property type="term" value="C:EMC complex"/>
    <property type="evidence" value="ECO:0007669"/>
    <property type="project" value="UniProtKB-UniRule"/>
</dbReference>
<evidence type="ECO:0000256" key="1">
    <source>
        <dbReference type="ARBA" id="ARBA00022737"/>
    </source>
</evidence>
<keyword evidence="2 3" id="KW-0802">TPR repeat</keyword>
<comment type="subcellular location">
    <subcellularLocation>
        <location evidence="4">Endoplasmic reticulum membrane</location>
        <topology evidence="4">Peripheral membrane protein</topology>
        <orientation evidence="4">Cytoplasmic side</orientation>
    </subcellularLocation>
</comment>
<evidence type="ECO:0000256" key="2">
    <source>
        <dbReference type="ARBA" id="ARBA00022803"/>
    </source>
</evidence>
<evidence type="ECO:0000259" key="5">
    <source>
        <dbReference type="Pfam" id="PF22890"/>
    </source>
</evidence>
<reference evidence="6" key="1">
    <citation type="submission" date="2021-01" db="EMBL/GenBank/DDBJ databases">
        <authorList>
            <person name="Corre E."/>
            <person name="Pelletier E."/>
            <person name="Niang G."/>
            <person name="Scheremetjew M."/>
            <person name="Finn R."/>
            <person name="Kale V."/>
            <person name="Holt S."/>
            <person name="Cochrane G."/>
            <person name="Meng A."/>
            <person name="Brown T."/>
            <person name="Cohen L."/>
        </authorList>
    </citation>
    <scope>NUCLEOTIDE SEQUENCE</scope>
    <source>
        <strain evidence="6">CCAP 955/1</strain>
    </source>
</reference>
<keyword evidence="4" id="KW-0256">Endoplasmic reticulum</keyword>